<dbReference type="AlphaFoldDB" id="A0A533Q9P7"/>
<evidence type="ECO:0000313" key="3">
    <source>
        <dbReference type="Proteomes" id="UP000319783"/>
    </source>
</evidence>
<sequence>MQNKRTAMGKEDKDKSELPRRSRFISEDTVYPIVHKLCLGI</sequence>
<comment type="caution">
    <text evidence="2">The sequence shown here is derived from an EMBL/GenBank/DDBJ whole genome shotgun (WGS) entry which is preliminary data.</text>
</comment>
<feature type="compositionally biased region" description="Basic and acidic residues" evidence="1">
    <location>
        <begin position="8"/>
        <end position="21"/>
    </location>
</feature>
<accession>A0A533Q9P7</accession>
<proteinExistence type="predicted"/>
<protein>
    <submittedName>
        <fullName evidence="2">Uncharacterized protein</fullName>
    </submittedName>
</protein>
<evidence type="ECO:0000256" key="1">
    <source>
        <dbReference type="SAM" id="MobiDB-lite"/>
    </source>
</evidence>
<gene>
    <name evidence="2" type="ORF">JETT_2315</name>
</gene>
<evidence type="ECO:0000313" key="2">
    <source>
        <dbReference type="EMBL" id="TLD41413.1"/>
    </source>
</evidence>
<dbReference type="EMBL" id="SULG01000049">
    <property type="protein sequence ID" value="TLD41413.1"/>
    <property type="molecule type" value="Genomic_DNA"/>
</dbReference>
<organism evidence="2 3">
    <name type="scientific">Candidatus Jettenia ecosi</name>
    <dbReference type="NCBI Taxonomy" id="2494326"/>
    <lineage>
        <taxon>Bacteria</taxon>
        <taxon>Pseudomonadati</taxon>
        <taxon>Planctomycetota</taxon>
        <taxon>Candidatus Brocadiia</taxon>
        <taxon>Candidatus Brocadiales</taxon>
        <taxon>Candidatus Brocadiaceae</taxon>
        <taxon>Candidatus Jettenia</taxon>
    </lineage>
</organism>
<dbReference type="Proteomes" id="UP000319783">
    <property type="component" value="Unassembled WGS sequence"/>
</dbReference>
<reference evidence="2 3" key="1">
    <citation type="submission" date="2019-04" db="EMBL/GenBank/DDBJ databases">
        <title>Genome of a novel bacterium Candidatus Jettenia ecosi reconstructed from metagenome of an anammox bioreactor.</title>
        <authorList>
            <person name="Mardanov A.V."/>
            <person name="Beletsky A.V."/>
            <person name="Ravin N.V."/>
            <person name="Botchkova E.A."/>
            <person name="Litti Y.V."/>
            <person name="Nozhevnikova A.N."/>
        </authorList>
    </citation>
    <scope>NUCLEOTIDE SEQUENCE [LARGE SCALE GENOMIC DNA]</scope>
    <source>
        <strain evidence="2">J2</strain>
    </source>
</reference>
<name>A0A533Q9P7_9BACT</name>
<feature type="region of interest" description="Disordered" evidence="1">
    <location>
        <begin position="1"/>
        <end position="21"/>
    </location>
</feature>